<proteinExistence type="predicted"/>
<sequence length="201" mass="21695">MKTSVSVVLALAAGAISAPVAPGVPTAAAARSELAQLTVADQVDDGNYSRSQFKTWDIIHDKCNTRDVVLIRDGTDVQTNDRCTVGDGNWVSPYDGAVFTAGHDLDIDHMVPLKNAWVSGASAWTAKQREAFANDLKHPQLWAVSAHANRSKGDKGPEEYLPPSADFKCTYAESWVQVKSYYKLTVTQNEKDALAGVLANC</sequence>
<reference evidence="3 4" key="1">
    <citation type="journal article" date="2015" name="Genome Announc.">
        <title>Draft Genome Sequence and Gene Annotation of the Entomopathogenic Fungus Verticillium hemipterigenum.</title>
        <authorList>
            <person name="Horn F."/>
            <person name="Habel A."/>
            <person name="Scharf D.H."/>
            <person name="Dworschak J."/>
            <person name="Brakhage A.A."/>
            <person name="Guthke R."/>
            <person name="Hertweck C."/>
            <person name="Linde J."/>
        </authorList>
    </citation>
    <scope>NUCLEOTIDE SEQUENCE [LARGE SCALE GENOMIC DNA]</scope>
</reference>
<evidence type="ECO:0000259" key="2">
    <source>
        <dbReference type="Pfam" id="PF07510"/>
    </source>
</evidence>
<gene>
    <name evidence="3" type="ORF">VHEMI08749</name>
</gene>
<protein>
    <recommendedName>
        <fullName evidence="2">GmrSD restriction endonucleases C-terminal domain-containing protein</fullName>
    </recommendedName>
</protein>
<organism evidence="3 4">
    <name type="scientific">[Torrubiella] hemipterigena</name>
    <dbReference type="NCBI Taxonomy" id="1531966"/>
    <lineage>
        <taxon>Eukaryota</taxon>
        <taxon>Fungi</taxon>
        <taxon>Dikarya</taxon>
        <taxon>Ascomycota</taxon>
        <taxon>Pezizomycotina</taxon>
        <taxon>Sordariomycetes</taxon>
        <taxon>Hypocreomycetidae</taxon>
        <taxon>Hypocreales</taxon>
        <taxon>Clavicipitaceae</taxon>
        <taxon>Clavicipitaceae incertae sedis</taxon>
        <taxon>'Torrubiella' clade</taxon>
    </lineage>
</organism>
<dbReference type="EMBL" id="CDHN01000005">
    <property type="protein sequence ID" value="CEJ93137.1"/>
    <property type="molecule type" value="Genomic_DNA"/>
</dbReference>
<dbReference type="PANTHER" id="PTHR24094:SF15">
    <property type="entry name" value="AMP-DEPENDENT SYNTHETASE_LIGASE DOMAIN-CONTAINING PROTEIN-RELATED"/>
    <property type="match status" value="1"/>
</dbReference>
<evidence type="ECO:0000313" key="4">
    <source>
        <dbReference type="Proteomes" id="UP000039046"/>
    </source>
</evidence>
<dbReference type="PANTHER" id="PTHR24094">
    <property type="entry name" value="SECRETED PROTEIN"/>
    <property type="match status" value="1"/>
</dbReference>
<dbReference type="Proteomes" id="UP000039046">
    <property type="component" value="Unassembled WGS sequence"/>
</dbReference>
<evidence type="ECO:0000313" key="3">
    <source>
        <dbReference type="EMBL" id="CEJ93137.1"/>
    </source>
</evidence>
<keyword evidence="4" id="KW-1185">Reference proteome</keyword>
<dbReference type="AlphaFoldDB" id="A0A0A1TQA9"/>
<feature type="domain" description="GmrSD restriction endonucleases C-terminal" evidence="2">
    <location>
        <begin position="93"/>
        <end position="196"/>
    </location>
</feature>
<name>A0A0A1TQA9_9HYPO</name>
<evidence type="ECO:0000256" key="1">
    <source>
        <dbReference type="SAM" id="SignalP"/>
    </source>
</evidence>
<dbReference type="Pfam" id="PF07510">
    <property type="entry name" value="GmrSD_C"/>
    <property type="match status" value="1"/>
</dbReference>
<dbReference type="InterPro" id="IPR011089">
    <property type="entry name" value="GmrSD_C"/>
</dbReference>
<dbReference type="OrthoDB" id="3162605at2759"/>
<feature type="signal peptide" evidence="1">
    <location>
        <begin position="1"/>
        <end position="17"/>
    </location>
</feature>
<accession>A0A0A1TQA9</accession>
<dbReference type="STRING" id="1531966.A0A0A1TQA9"/>
<keyword evidence="1" id="KW-0732">Signal</keyword>
<dbReference type="HOGENOM" id="CLU_043034_3_1_1"/>
<feature type="chain" id="PRO_5001979873" description="GmrSD restriction endonucleases C-terminal domain-containing protein" evidence="1">
    <location>
        <begin position="18"/>
        <end position="201"/>
    </location>
</feature>